<evidence type="ECO:0000313" key="1">
    <source>
        <dbReference type="EMBL" id="VDP04228.1"/>
    </source>
</evidence>
<reference evidence="1 2" key="1">
    <citation type="submission" date="2018-11" db="EMBL/GenBank/DDBJ databases">
        <authorList>
            <consortium name="Pathogen Informatics"/>
        </authorList>
    </citation>
    <scope>NUCLEOTIDE SEQUENCE [LARGE SCALE GENOMIC DNA]</scope>
    <source>
        <strain evidence="1 2">Zambia</strain>
    </source>
</reference>
<accession>A0A183MAT4</accession>
<evidence type="ECO:0000313" key="2">
    <source>
        <dbReference type="Proteomes" id="UP000277204"/>
    </source>
</evidence>
<sequence>MFIPKSRTIQYSHLIVNETESVVENPLYIVENVKKTKGIVIQQAILPGVCLVNIAYSSTSLTFSIFIYFIVFFQLFCL</sequence>
<dbReference type="EMBL" id="UZAI01009240">
    <property type="protein sequence ID" value="VDP04228.1"/>
    <property type="molecule type" value="Genomic_DNA"/>
</dbReference>
<dbReference type="AlphaFoldDB" id="A0A183MAT4"/>
<protein>
    <submittedName>
        <fullName evidence="1">Uncharacterized protein</fullName>
    </submittedName>
</protein>
<gene>
    <name evidence="1" type="ORF">SMRZ_LOCUS13159</name>
</gene>
<organism evidence="1 2">
    <name type="scientific">Schistosoma margrebowiei</name>
    <dbReference type="NCBI Taxonomy" id="48269"/>
    <lineage>
        <taxon>Eukaryota</taxon>
        <taxon>Metazoa</taxon>
        <taxon>Spiralia</taxon>
        <taxon>Lophotrochozoa</taxon>
        <taxon>Platyhelminthes</taxon>
        <taxon>Trematoda</taxon>
        <taxon>Digenea</taxon>
        <taxon>Strigeidida</taxon>
        <taxon>Schistosomatoidea</taxon>
        <taxon>Schistosomatidae</taxon>
        <taxon>Schistosoma</taxon>
    </lineage>
</organism>
<dbReference type="STRING" id="48269.A0A183MAT4"/>
<name>A0A183MAT4_9TREM</name>
<dbReference type="Proteomes" id="UP000277204">
    <property type="component" value="Unassembled WGS sequence"/>
</dbReference>
<keyword evidence="2" id="KW-1185">Reference proteome</keyword>
<proteinExistence type="predicted"/>